<organism evidence="2 3">
    <name type="scientific">Cryptosporangium minutisporangium</name>
    <dbReference type="NCBI Taxonomy" id="113569"/>
    <lineage>
        <taxon>Bacteria</taxon>
        <taxon>Bacillati</taxon>
        <taxon>Actinomycetota</taxon>
        <taxon>Actinomycetes</taxon>
        <taxon>Cryptosporangiales</taxon>
        <taxon>Cryptosporangiaceae</taxon>
        <taxon>Cryptosporangium</taxon>
    </lineage>
</organism>
<evidence type="ECO:0000313" key="2">
    <source>
        <dbReference type="EMBL" id="GAA3388367.1"/>
    </source>
</evidence>
<reference evidence="3" key="1">
    <citation type="journal article" date="2019" name="Int. J. Syst. Evol. Microbiol.">
        <title>The Global Catalogue of Microorganisms (GCM) 10K type strain sequencing project: providing services to taxonomists for standard genome sequencing and annotation.</title>
        <authorList>
            <consortium name="The Broad Institute Genomics Platform"/>
            <consortium name="The Broad Institute Genome Sequencing Center for Infectious Disease"/>
            <person name="Wu L."/>
            <person name="Ma J."/>
        </authorList>
    </citation>
    <scope>NUCLEOTIDE SEQUENCE [LARGE SCALE GENOMIC DNA]</scope>
    <source>
        <strain evidence="3">JCM 9458</strain>
    </source>
</reference>
<keyword evidence="1" id="KW-1133">Transmembrane helix</keyword>
<evidence type="ECO:0000256" key="1">
    <source>
        <dbReference type="SAM" id="Phobius"/>
    </source>
</evidence>
<name>A0ABP6SZ47_9ACTN</name>
<gene>
    <name evidence="2" type="ORF">GCM10020369_34260</name>
</gene>
<protein>
    <recommendedName>
        <fullName evidence="4">DUF732 domain-containing protein</fullName>
    </recommendedName>
</protein>
<accession>A0ABP6SZ47</accession>
<feature type="transmembrane region" description="Helical" evidence="1">
    <location>
        <begin position="15"/>
        <end position="36"/>
    </location>
</feature>
<evidence type="ECO:0008006" key="4">
    <source>
        <dbReference type="Google" id="ProtNLM"/>
    </source>
</evidence>
<dbReference type="Proteomes" id="UP001501676">
    <property type="component" value="Unassembled WGS sequence"/>
</dbReference>
<dbReference type="EMBL" id="BAAAYN010000023">
    <property type="protein sequence ID" value="GAA3388367.1"/>
    <property type="molecule type" value="Genomic_DNA"/>
</dbReference>
<comment type="caution">
    <text evidence="2">The sequence shown here is derived from an EMBL/GenBank/DDBJ whole genome shotgun (WGS) entry which is preliminary data.</text>
</comment>
<evidence type="ECO:0000313" key="3">
    <source>
        <dbReference type="Proteomes" id="UP001501676"/>
    </source>
</evidence>
<dbReference type="RefSeq" id="WP_345729114.1">
    <property type="nucleotide sequence ID" value="NZ_BAAAYN010000023.1"/>
</dbReference>
<sequence length="144" mass="15861">MSVETDAPRRDRSHLLLYSIIAAVFVILAIWGLIAYPGVTENAEARQKADRTIDAMEEAGLPTPSRDFLVRTLGTDGGFPCRDPGGAFEKAVWNLQLTNGAAHVGVRPVLVTRNLVRAEAIVLGVYCPDQLATFERYRDSLRYS</sequence>
<keyword evidence="1" id="KW-0812">Transmembrane</keyword>
<proteinExistence type="predicted"/>
<keyword evidence="1" id="KW-0472">Membrane</keyword>
<keyword evidence="3" id="KW-1185">Reference proteome</keyword>